<evidence type="ECO:0000313" key="3">
    <source>
        <dbReference type="Proteomes" id="UP000319804"/>
    </source>
</evidence>
<evidence type="ECO:0000313" key="2">
    <source>
        <dbReference type="EMBL" id="TQM98034.1"/>
    </source>
</evidence>
<name>A0A4Y3ULS5_9MICO</name>
<keyword evidence="3" id="KW-1185">Reference proteome</keyword>
<accession>A0A4Y3ULS5</accession>
<feature type="transmembrane region" description="Helical" evidence="1">
    <location>
        <begin position="63"/>
        <end position="79"/>
    </location>
</feature>
<proteinExistence type="predicted"/>
<feature type="transmembrane region" description="Helical" evidence="1">
    <location>
        <begin position="35"/>
        <end position="56"/>
    </location>
</feature>
<dbReference type="EMBL" id="VFPS01000003">
    <property type="protein sequence ID" value="TQM98034.1"/>
    <property type="molecule type" value="Genomic_DNA"/>
</dbReference>
<comment type="caution">
    <text evidence="2">The sequence shown here is derived from an EMBL/GenBank/DDBJ whole genome shotgun (WGS) entry which is preliminary data.</text>
</comment>
<gene>
    <name evidence="2" type="ORF">FHX68_2055</name>
</gene>
<dbReference type="AlphaFoldDB" id="A0A4Y3ULS5"/>
<feature type="transmembrane region" description="Helical" evidence="1">
    <location>
        <begin position="85"/>
        <end position="105"/>
    </location>
</feature>
<reference evidence="2 3" key="1">
    <citation type="submission" date="2019-06" db="EMBL/GenBank/DDBJ databases">
        <title>Sequencing the genomes of 1000 actinobacteria strains.</title>
        <authorList>
            <person name="Klenk H.-P."/>
        </authorList>
    </citation>
    <scope>NUCLEOTIDE SEQUENCE [LARGE SCALE GENOMIC DNA]</scope>
    <source>
        <strain evidence="2 3">DSM 20427</strain>
    </source>
</reference>
<organism evidence="2 3">
    <name type="scientific">Microbacterium lacticum</name>
    <dbReference type="NCBI Taxonomy" id="33885"/>
    <lineage>
        <taxon>Bacteria</taxon>
        <taxon>Bacillati</taxon>
        <taxon>Actinomycetota</taxon>
        <taxon>Actinomycetes</taxon>
        <taxon>Micrococcales</taxon>
        <taxon>Microbacteriaceae</taxon>
        <taxon>Microbacterium</taxon>
    </lineage>
</organism>
<keyword evidence="1" id="KW-0472">Membrane</keyword>
<dbReference type="Pfam" id="PF09819">
    <property type="entry name" value="ABC_cobalt"/>
    <property type="match status" value="1"/>
</dbReference>
<dbReference type="OrthoDB" id="5115961at2"/>
<dbReference type="InterPro" id="IPR017195">
    <property type="entry name" value="ABC_thiamin-permease_prd"/>
</dbReference>
<feature type="transmembrane region" description="Helical" evidence="1">
    <location>
        <begin position="112"/>
        <end position="128"/>
    </location>
</feature>
<protein>
    <submittedName>
        <fullName evidence="2">Energy-coupling factor transport system substrate-specific component</fullName>
    </submittedName>
</protein>
<feature type="transmembrane region" description="Helical" evidence="1">
    <location>
        <begin position="140"/>
        <end position="165"/>
    </location>
</feature>
<keyword evidence="1" id="KW-1133">Transmembrane helix</keyword>
<dbReference type="RefSeq" id="WP_141381110.1">
    <property type="nucleotide sequence ID" value="NZ_BJNA01000048.1"/>
</dbReference>
<feature type="transmembrane region" description="Helical" evidence="1">
    <location>
        <begin position="7"/>
        <end position="29"/>
    </location>
</feature>
<dbReference type="Proteomes" id="UP000319804">
    <property type="component" value="Unassembled WGS sequence"/>
</dbReference>
<evidence type="ECO:0000256" key="1">
    <source>
        <dbReference type="SAM" id="Phobius"/>
    </source>
</evidence>
<sequence length="206" mass="21203">MGRVTTAYLLTCAAIGVATGLLIIPATAFSTATYATLPPVSALVAGAWVIGFVIAMRLIERPGAALLTGLISGLVATPLSTTGPAIVITNVMFAAFIELPFLVTLYRRWSRWLYYVGATLLATFYAVWTVTAANMQAFPVWVVVLYVVALFASELGAVALGIVIADRLRAAGVARLARRRPATVGVAEAGAAATGATGASAAAATD</sequence>
<keyword evidence="1" id="KW-0812">Transmembrane</keyword>